<dbReference type="EMBL" id="CP009641">
    <property type="protein sequence ID" value="AJI14371.1"/>
    <property type="molecule type" value="Genomic_DNA"/>
</dbReference>
<dbReference type="Pfam" id="PF03412">
    <property type="entry name" value="Peptidase_C39"/>
    <property type="match status" value="1"/>
</dbReference>
<dbReference type="AlphaFoldDB" id="A0AAN0T1U5"/>
<dbReference type="PROSITE" id="PS50893">
    <property type="entry name" value="ABC_TRANSPORTER_2"/>
    <property type="match status" value="1"/>
</dbReference>
<keyword evidence="4" id="KW-1003">Cell membrane</keyword>
<evidence type="ECO:0000256" key="6">
    <source>
        <dbReference type="ARBA" id="ARBA00022692"/>
    </source>
</evidence>
<feature type="transmembrane region" description="Helical" evidence="14">
    <location>
        <begin position="276"/>
        <end position="299"/>
    </location>
</feature>
<name>A0AAN0T1U5_BACCE</name>
<feature type="transmembrane region" description="Helical" evidence="14">
    <location>
        <begin position="165"/>
        <end position="191"/>
    </location>
</feature>
<dbReference type="GO" id="GO:0016887">
    <property type="term" value="F:ATP hydrolysis activity"/>
    <property type="evidence" value="ECO:0007669"/>
    <property type="project" value="InterPro"/>
</dbReference>
<dbReference type="Gene3D" id="3.40.50.300">
    <property type="entry name" value="P-loop containing nucleotide triphosphate hydrolases"/>
    <property type="match status" value="1"/>
</dbReference>
<feature type="transmembrane region" description="Helical" evidence="14">
    <location>
        <begin position="305"/>
        <end position="323"/>
    </location>
</feature>
<dbReference type="InterPro" id="IPR027417">
    <property type="entry name" value="P-loop_NTPase"/>
</dbReference>
<dbReference type="GO" id="GO:0005886">
    <property type="term" value="C:plasma membrane"/>
    <property type="evidence" value="ECO:0007669"/>
    <property type="project" value="UniProtKB-SubCell"/>
</dbReference>
<evidence type="ECO:0000256" key="12">
    <source>
        <dbReference type="ARBA" id="ARBA00022989"/>
    </source>
</evidence>
<keyword evidence="13 14" id="KW-0472">Membrane</keyword>
<dbReference type="Gene3D" id="3.90.70.10">
    <property type="entry name" value="Cysteine proteinases"/>
    <property type="match status" value="1"/>
</dbReference>
<evidence type="ECO:0000256" key="4">
    <source>
        <dbReference type="ARBA" id="ARBA00022475"/>
    </source>
</evidence>
<dbReference type="GO" id="GO:0043214">
    <property type="term" value="F:ABC-type bacteriocin transporter activity"/>
    <property type="evidence" value="ECO:0007669"/>
    <property type="project" value="InterPro"/>
</dbReference>
<dbReference type="CDD" id="cd18570">
    <property type="entry name" value="ABC_6TM_PCAT1_LagD_like"/>
    <property type="match status" value="1"/>
</dbReference>
<dbReference type="Pfam" id="PF00005">
    <property type="entry name" value="ABC_tran"/>
    <property type="match status" value="1"/>
</dbReference>
<reference evidence="18 19" key="1">
    <citation type="journal article" date="2015" name="Genome Announc.">
        <title>Complete genome sequences for 35 biothreat assay-relevant bacillus species.</title>
        <authorList>
            <person name="Johnson S.L."/>
            <person name="Daligault H.E."/>
            <person name="Davenport K.W."/>
            <person name="Jaissle J."/>
            <person name="Frey K.G."/>
            <person name="Ladner J.T."/>
            <person name="Broomall S.M."/>
            <person name="Bishop-Lilly K.A."/>
            <person name="Bruce D.C."/>
            <person name="Gibbons H.S."/>
            <person name="Coyne S.R."/>
            <person name="Lo C.C."/>
            <person name="Meincke L."/>
            <person name="Munk A.C."/>
            <person name="Koroleva G.I."/>
            <person name="Rosenzweig C.N."/>
            <person name="Palacios G.F."/>
            <person name="Redden C.L."/>
            <person name="Minogue T.D."/>
            <person name="Chain P.S."/>
        </authorList>
    </citation>
    <scope>NUCLEOTIDE SEQUENCE [LARGE SCALE GENOMIC DNA]</scope>
    <source>
        <strain evidence="18 19">03BB108</strain>
    </source>
</reference>
<protein>
    <submittedName>
        <fullName evidence="18">Lactococcin-G-processing and transport ATP-binding protein LagD</fullName>
    </submittedName>
</protein>
<dbReference type="InterPro" id="IPR003593">
    <property type="entry name" value="AAA+_ATPase"/>
</dbReference>
<dbReference type="CDD" id="cd02418">
    <property type="entry name" value="Peptidase_C39B"/>
    <property type="match status" value="1"/>
</dbReference>
<evidence type="ECO:0000256" key="3">
    <source>
        <dbReference type="ARBA" id="ARBA00022448"/>
    </source>
</evidence>
<dbReference type="InterPro" id="IPR017871">
    <property type="entry name" value="ABC_transporter-like_CS"/>
</dbReference>
<dbReference type="InterPro" id="IPR039421">
    <property type="entry name" value="Type_1_exporter"/>
</dbReference>
<dbReference type="RefSeq" id="WP_000051680.1">
    <property type="nucleotide sequence ID" value="NZ_CP009641.1"/>
</dbReference>
<keyword evidence="9" id="KW-0788">Thiol protease</keyword>
<organism evidence="18 19">
    <name type="scientific">Bacillus cereus 03BB108</name>
    <dbReference type="NCBI Taxonomy" id="451709"/>
    <lineage>
        <taxon>Bacteria</taxon>
        <taxon>Bacillati</taxon>
        <taxon>Bacillota</taxon>
        <taxon>Bacilli</taxon>
        <taxon>Bacillales</taxon>
        <taxon>Bacillaceae</taxon>
        <taxon>Bacillus</taxon>
        <taxon>Bacillus cereus group</taxon>
    </lineage>
</organism>
<evidence type="ECO:0000256" key="7">
    <source>
        <dbReference type="ARBA" id="ARBA00022741"/>
    </source>
</evidence>
<dbReference type="InterPro" id="IPR011527">
    <property type="entry name" value="ABC1_TM_dom"/>
</dbReference>
<dbReference type="Pfam" id="PF00664">
    <property type="entry name" value="ABC_membrane"/>
    <property type="match status" value="1"/>
</dbReference>
<dbReference type="GO" id="GO:0008234">
    <property type="term" value="F:cysteine-type peptidase activity"/>
    <property type="evidence" value="ECO:0007669"/>
    <property type="project" value="UniProtKB-KW"/>
</dbReference>
<dbReference type="InterPro" id="IPR005897">
    <property type="entry name" value="Pept_C39_ABC_bacteriocin"/>
</dbReference>
<dbReference type="GO" id="GO:0005524">
    <property type="term" value="F:ATP binding"/>
    <property type="evidence" value="ECO:0007669"/>
    <property type="project" value="UniProtKB-KW"/>
</dbReference>
<evidence type="ECO:0000256" key="9">
    <source>
        <dbReference type="ARBA" id="ARBA00022807"/>
    </source>
</evidence>
<keyword evidence="10 18" id="KW-0067">ATP-binding</keyword>
<keyword evidence="5" id="KW-0645">Protease</keyword>
<dbReference type="InterPro" id="IPR005074">
    <property type="entry name" value="Peptidase_C39"/>
</dbReference>
<dbReference type="Proteomes" id="UP000031861">
    <property type="component" value="Chromosome"/>
</dbReference>
<evidence type="ECO:0000313" key="18">
    <source>
        <dbReference type="EMBL" id="AJI14371.1"/>
    </source>
</evidence>
<dbReference type="FunFam" id="3.40.50.300:FF:000218">
    <property type="entry name" value="Multidrug ABC transporter ATP-binding protein"/>
    <property type="match status" value="1"/>
</dbReference>
<dbReference type="Gene3D" id="1.20.1560.10">
    <property type="entry name" value="ABC transporter type 1, transmembrane domain"/>
    <property type="match status" value="1"/>
</dbReference>
<comment type="subcellular location">
    <subcellularLocation>
        <location evidence="1">Cell membrane</location>
        <topology evidence="1">Multi-pass membrane protein</topology>
    </subcellularLocation>
</comment>
<evidence type="ECO:0000256" key="14">
    <source>
        <dbReference type="SAM" id="Phobius"/>
    </source>
</evidence>
<evidence type="ECO:0000256" key="8">
    <source>
        <dbReference type="ARBA" id="ARBA00022801"/>
    </source>
</evidence>
<feature type="domain" description="ABC transmembrane type-1" evidence="16">
    <location>
        <begin position="169"/>
        <end position="448"/>
    </location>
</feature>
<keyword evidence="8" id="KW-0378">Hydrolase</keyword>
<dbReference type="InterPro" id="IPR036640">
    <property type="entry name" value="ABC1_TM_sf"/>
</dbReference>
<dbReference type="PROSITE" id="PS50990">
    <property type="entry name" value="PEPTIDASE_C39"/>
    <property type="match status" value="1"/>
</dbReference>
<evidence type="ECO:0000256" key="5">
    <source>
        <dbReference type="ARBA" id="ARBA00022670"/>
    </source>
</evidence>
<keyword evidence="11" id="KW-1278">Translocase</keyword>
<evidence type="ECO:0000259" key="17">
    <source>
        <dbReference type="PROSITE" id="PS50990"/>
    </source>
</evidence>
<evidence type="ECO:0000256" key="10">
    <source>
        <dbReference type="ARBA" id="ARBA00022840"/>
    </source>
</evidence>
<dbReference type="PANTHER" id="PTHR43394:SF1">
    <property type="entry name" value="ATP-BINDING CASSETTE SUB-FAMILY B MEMBER 10, MITOCHONDRIAL"/>
    <property type="match status" value="1"/>
</dbReference>
<keyword evidence="7" id="KW-0547">Nucleotide-binding</keyword>
<dbReference type="GO" id="GO:0006508">
    <property type="term" value="P:proteolysis"/>
    <property type="evidence" value="ECO:0007669"/>
    <property type="project" value="UniProtKB-KW"/>
</dbReference>
<evidence type="ECO:0000256" key="11">
    <source>
        <dbReference type="ARBA" id="ARBA00022967"/>
    </source>
</evidence>
<dbReference type="SMART" id="SM00382">
    <property type="entry name" value="AAA"/>
    <property type="match status" value="1"/>
</dbReference>
<feature type="domain" description="ABC transporter" evidence="15">
    <location>
        <begin position="483"/>
        <end position="719"/>
    </location>
</feature>
<dbReference type="GO" id="GO:0015421">
    <property type="term" value="F:ABC-type oligopeptide transporter activity"/>
    <property type="evidence" value="ECO:0007669"/>
    <property type="project" value="TreeGrafter"/>
</dbReference>
<evidence type="ECO:0000256" key="1">
    <source>
        <dbReference type="ARBA" id="ARBA00004651"/>
    </source>
</evidence>
<evidence type="ECO:0000256" key="2">
    <source>
        <dbReference type="ARBA" id="ARBA00005417"/>
    </source>
</evidence>
<keyword evidence="6 14" id="KW-0812">Transmembrane</keyword>
<evidence type="ECO:0000256" key="13">
    <source>
        <dbReference type="ARBA" id="ARBA00023136"/>
    </source>
</evidence>
<sequence length="730" mass="83156">MSLFKKYHWVRQHDIKDCGAACISTVSKHYGLHIPISKIREYAGTDRNGTNVYGLIQAAEKLGFSAKGVRGNVESLKEIPLPAIAHVIINGKLLHYVVILEITKKGKVIVADPGEGIIKYDIKEFNEIWTGVLVLLIPNESFQSRDEEKNTFSRFMFLLKNQQSLLIPVFLSSILITIFGVLGAFYFKIVIDNIVTENLKHTLTYLSIGIIVLYIFKVLLELFRSHLILYLSRRLDIKLMFSYYKHVLSLPMNFFETRKVGEIISRFQDAAKIREALATTTLTVMIDTIMVIAGSILLYTQSSTLFFITALHVPIYILIIWMFQRSYEKINRQEMESNAELTSYIVESLNGISTIKSYNAEKEAEFQTEKRLINLLQKFFKRFVITNSQESLKTIVELVGGVVILWVGAISILDGEMTIGQLVAYNALLVYFLDPIKNLVDLQPTLQSAFVASKRLTEILDLDLEKNDQEDKKLSPTSFHHKIRLDNITFKYGTRQNIFNNLSFEIPIGYSVGFVGESGSGKTTIAKLLMRYYDVNEGNIYYDNYHIKDMNRTGLRNKIAYVAQESFFFSGSIFDNLVFGLNKEVTMDKIIDACILADAHEFISSLPLRYDTLLEENASNVSGGQRQRLSIARALLKEADVLILDEATSHLDSASERKIIESLKEYRAGQLTTITIAHRLSTIMHCDNIFVMSKGEIIEEGKHGELINKVGLYRELWNNQLPQELLEITR</sequence>
<keyword evidence="3" id="KW-0813">Transport</keyword>
<feature type="transmembrane region" description="Helical" evidence="14">
    <location>
        <begin position="203"/>
        <end position="223"/>
    </location>
</feature>
<dbReference type="PROSITE" id="PS00211">
    <property type="entry name" value="ABC_TRANSPORTER_1"/>
    <property type="match status" value="1"/>
</dbReference>
<evidence type="ECO:0000259" key="16">
    <source>
        <dbReference type="PROSITE" id="PS50929"/>
    </source>
</evidence>
<dbReference type="NCBIfam" id="TIGR01193">
    <property type="entry name" value="bacteriocin_ABC"/>
    <property type="match status" value="1"/>
</dbReference>
<feature type="domain" description="Peptidase C39" evidence="17">
    <location>
        <begin position="12"/>
        <end position="136"/>
    </location>
</feature>
<dbReference type="SUPFAM" id="SSF52540">
    <property type="entry name" value="P-loop containing nucleoside triphosphate hydrolases"/>
    <property type="match status" value="1"/>
</dbReference>
<comment type="similarity">
    <text evidence="2">Belongs to the ABC transporter superfamily.</text>
</comment>
<accession>A0AAN0T1U5</accession>
<dbReference type="PANTHER" id="PTHR43394">
    <property type="entry name" value="ATP-DEPENDENT PERMEASE MDL1, MITOCHONDRIAL"/>
    <property type="match status" value="1"/>
</dbReference>
<dbReference type="InterPro" id="IPR003439">
    <property type="entry name" value="ABC_transporter-like_ATP-bd"/>
</dbReference>
<proteinExistence type="inferred from homology"/>
<dbReference type="PROSITE" id="PS50929">
    <property type="entry name" value="ABC_TM1F"/>
    <property type="match status" value="1"/>
</dbReference>
<keyword evidence="12 14" id="KW-1133">Transmembrane helix</keyword>
<gene>
    <name evidence="18" type="primary">lagD</name>
    <name evidence="18" type="ORF">AK40_3043</name>
</gene>
<evidence type="ECO:0000313" key="19">
    <source>
        <dbReference type="Proteomes" id="UP000031861"/>
    </source>
</evidence>
<dbReference type="SUPFAM" id="SSF90123">
    <property type="entry name" value="ABC transporter transmembrane region"/>
    <property type="match status" value="1"/>
</dbReference>
<evidence type="ECO:0000259" key="15">
    <source>
        <dbReference type="PROSITE" id="PS50893"/>
    </source>
</evidence>
<feature type="transmembrane region" description="Helical" evidence="14">
    <location>
        <begin position="395"/>
        <end position="413"/>
    </location>
</feature>